<dbReference type="Proteomes" id="UP000037267">
    <property type="component" value="Unassembled WGS sequence"/>
</dbReference>
<dbReference type="STRING" id="1503.CLPU_3c01420"/>
<dbReference type="SUPFAM" id="SSF51306">
    <property type="entry name" value="LexA/Signal peptidase"/>
    <property type="match status" value="1"/>
</dbReference>
<keyword evidence="8" id="KW-0472">Membrane</keyword>
<dbReference type="Pfam" id="PF10502">
    <property type="entry name" value="Peptidase_S26"/>
    <property type="match status" value="1"/>
</dbReference>
<dbReference type="InterPro" id="IPR019533">
    <property type="entry name" value="Peptidase_S26"/>
</dbReference>
<dbReference type="PROSITE" id="PS00761">
    <property type="entry name" value="SPASE_I_3"/>
    <property type="match status" value="1"/>
</dbReference>
<dbReference type="AlphaFoldDB" id="A0A0L0WD05"/>
<accession>A0A0L0WD05</accession>
<keyword evidence="6 8" id="KW-0378">Hydrolase</keyword>
<dbReference type="Gene3D" id="2.10.109.10">
    <property type="entry name" value="Umud Fragment, subunit A"/>
    <property type="match status" value="1"/>
</dbReference>
<evidence type="ECO:0000256" key="7">
    <source>
        <dbReference type="PIRSR" id="PIRSR600223-1"/>
    </source>
</evidence>
<dbReference type="InterPro" id="IPR036286">
    <property type="entry name" value="LexA/Signal_pep-like_sf"/>
</dbReference>
<dbReference type="PATRIC" id="fig|1503.3.peg.2007"/>
<dbReference type="CDD" id="cd06530">
    <property type="entry name" value="S26_SPase_I"/>
    <property type="match status" value="1"/>
</dbReference>
<evidence type="ECO:0000256" key="2">
    <source>
        <dbReference type="ARBA" id="ARBA00004401"/>
    </source>
</evidence>
<comment type="catalytic activity">
    <reaction evidence="1 8">
        <text>Cleavage of hydrophobic, N-terminal signal or leader sequences from secreted and periplasmic proteins.</text>
        <dbReference type="EC" id="3.4.21.89"/>
    </reaction>
</comment>
<dbReference type="InterPro" id="IPR019756">
    <property type="entry name" value="Pept_S26A_signal_pept_1_Ser-AS"/>
</dbReference>
<evidence type="ECO:0000256" key="3">
    <source>
        <dbReference type="ARBA" id="ARBA00009370"/>
    </source>
</evidence>
<comment type="subcellular location">
    <subcellularLocation>
        <location evidence="2">Cell membrane</location>
        <topology evidence="2">Single-pass type II membrane protein</topology>
    </subcellularLocation>
    <subcellularLocation>
        <location evidence="8">Membrane</location>
        <topology evidence="8">Single-pass type II membrane protein</topology>
    </subcellularLocation>
</comment>
<dbReference type="PRINTS" id="PR00727">
    <property type="entry name" value="LEADERPTASE"/>
</dbReference>
<evidence type="ECO:0000256" key="5">
    <source>
        <dbReference type="ARBA" id="ARBA00022670"/>
    </source>
</evidence>
<dbReference type="InterPro" id="IPR019758">
    <property type="entry name" value="Pept_S26A_signal_pept_1_CS"/>
</dbReference>
<evidence type="ECO:0000259" key="9">
    <source>
        <dbReference type="Pfam" id="PF10502"/>
    </source>
</evidence>
<feature type="domain" description="Peptidase S26" evidence="9">
    <location>
        <begin position="12"/>
        <end position="166"/>
    </location>
</feature>
<comment type="caution">
    <text evidence="10">The sequence shown here is derived from an EMBL/GenBank/DDBJ whole genome shotgun (WGS) entry which is preliminary data.</text>
</comment>
<dbReference type="GO" id="GO:0005886">
    <property type="term" value="C:plasma membrane"/>
    <property type="evidence" value="ECO:0007669"/>
    <property type="project" value="UniProtKB-SubCell"/>
</dbReference>
<evidence type="ECO:0000256" key="4">
    <source>
        <dbReference type="ARBA" id="ARBA00013208"/>
    </source>
</evidence>
<dbReference type="PROSITE" id="PS00501">
    <property type="entry name" value="SPASE_I_1"/>
    <property type="match status" value="1"/>
</dbReference>
<organism evidence="10 11">
    <name type="scientific">Gottschalkia purinilytica</name>
    <name type="common">Clostridium purinilyticum</name>
    <dbReference type="NCBI Taxonomy" id="1503"/>
    <lineage>
        <taxon>Bacteria</taxon>
        <taxon>Bacillati</taxon>
        <taxon>Bacillota</taxon>
        <taxon>Tissierellia</taxon>
        <taxon>Tissierellales</taxon>
        <taxon>Gottschalkiaceae</taxon>
        <taxon>Gottschalkia</taxon>
    </lineage>
</organism>
<sequence length="177" mass="20222">MIFNGKMKKEIKGWVKCITISIVVGLFVRMFLFNNTKVSGQSMYPTLYDNDRLFTNKLAYSLGEPKRGDIVVLDAPTEPGKRYIKRVVGISGDKIEIKDGKVYVNNNELKEKYIKKGVQTYSEQNIWEVPKGHVFVLGDNRLASEDSRMLGTVPINSIKEKASYRYFPLNRFGSLNN</sequence>
<keyword evidence="8" id="KW-0812">Transmembrane</keyword>
<keyword evidence="8" id="KW-1133">Transmembrane helix</keyword>
<feature type="transmembrane region" description="Helical" evidence="8">
    <location>
        <begin position="13"/>
        <end position="33"/>
    </location>
</feature>
<feature type="active site" evidence="7">
    <location>
        <position position="85"/>
    </location>
</feature>
<dbReference type="EC" id="3.4.21.89" evidence="4 8"/>
<gene>
    <name evidence="10" type="primary">lepB</name>
    <name evidence="10" type="ORF">CLPU_3c01420</name>
</gene>
<keyword evidence="5 8" id="KW-0645">Protease</keyword>
<dbReference type="InterPro" id="IPR000223">
    <property type="entry name" value="Pept_S26A_signal_pept_1"/>
</dbReference>
<evidence type="ECO:0000313" key="10">
    <source>
        <dbReference type="EMBL" id="KNF09364.1"/>
    </source>
</evidence>
<evidence type="ECO:0000256" key="8">
    <source>
        <dbReference type="RuleBase" id="RU362042"/>
    </source>
</evidence>
<comment type="similarity">
    <text evidence="3 8">Belongs to the peptidase S26 family.</text>
</comment>
<name>A0A0L0WD05_GOTPU</name>
<dbReference type="PANTHER" id="PTHR43390">
    <property type="entry name" value="SIGNAL PEPTIDASE I"/>
    <property type="match status" value="1"/>
</dbReference>
<keyword evidence="11" id="KW-1185">Reference proteome</keyword>
<reference evidence="11" key="1">
    <citation type="submission" date="2015-07" db="EMBL/GenBank/DDBJ databases">
        <title>Draft genome sequence of the purine-degrading Gottschalkia purinilyticum DSM 1384 (formerly Clostridium purinilyticum).</title>
        <authorList>
            <person name="Poehlein A."/>
            <person name="Schiel-Bengelsdorf B."/>
            <person name="Bengelsdorf F.R."/>
            <person name="Daniel R."/>
            <person name="Duerre P."/>
        </authorList>
    </citation>
    <scope>NUCLEOTIDE SEQUENCE [LARGE SCALE GENOMIC DNA]</scope>
    <source>
        <strain evidence="11">DSM 1384</strain>
    </source>
</reference>
<proteinExistence type="inferred from homology"/>
<evidence type="ECO:0000256" key="6">
    <source>
        <dbReference type="ARBA" id="ARBA00022801"/>
    </source>
</evidence>
<evidence type="ECO:0000313" key="11">
    <source>
        <dbReference type="Proteomes" id="UP000037267"/>
    </source>
</evidence>
<feature type="active site" evidence="7">
    <location>
        <position position="42"/>
    </location>
</feature>
<dbReference type="EMBL" id="LGSS01000003">
    <property type="protein sequence ID" value="KNF09364.1"/>
    <property type="molecule type" value="Genomic_DNA"/>
</dbReference>
<dbReference type="NCBIfam" id="TIGR02227">
    <property type="entry name" value="sigpep_I_bact"/>
    <property type="match status" value="1"/>
</dbReference>
<dbReference type="GO" id="GO:0006465">
    <property type="term" value="P:signal peptide processing"/>
    <property type="evidence" value="ECO:0007669"/>
    <property type="project" value="InterPro"/>
</dbReference>
<evidence type="ECO:0000256" key="1">
    <source>
        <dbReference type="ARBA" id="ARBA00000677"/>
    </source>
</evidence>
<dbReference type="PANTHER" id="PTHR43390:SF1">
    <property type="entry name" value="CHLOROPLAST PROCESSING PEPTIDASE"/>
    <property type="match status" value="1"/>
</dbReference>
<dbReference type="RefSeq" id="WP_200898478.1">
    <property type="nucleotide sequence ID" value="NZ_LGSS01000003.1"/>
</dbReference>
<dbReference type="GO" id="GO:0004252">
    <property type="term" value="F:serine-type endopeptidase activity"/>
    <property type="evidence" value="ECO:0007669"/>
    <property type="project" value="InterPro"/>
</dbReference>
<protein>
    <recommendedName>
        <fullName evidence="4 8">Signal peptidase I</fullName>
        <ecNumber evidence="4 8">3.4.21.89</ecNumber>
    </recommendedName>
</protein>
<dbReference type="GO" id="GO:0009003">
    <property type="term" value="F:signal peptidase activity"/>
    <property type="evidence" value="ECO:0007669"/>
    <property type="project" value="UniProtKB-EC"/>
</dbReference>